<protein>
    <submittedName>
        <fullName evidence="6">Ompa/motb domain-containing protein</fullName>
    </submittedName>
</protein>
<dbReference type="EMBL" id="AOGK01000016">
    <property type="protein sequence ID" value="MDG5977050.1"/>
    <property type="molecule type" value="Genomic_DNA"/>
</dbReference>
<dbReference type="InterPro" id="IPR036737">
    <property type="entry name" value="OmpA-like_sf"/>
</dbReference>
<dbReference type="InterPro" id="IPR006664">
    <property type="entry name" value="OMP_bac"/>
</dbReference>
<keyword evidence="2 4" id="KW-0472">Membrane</keyword>
<comment type="caution">
    <text evidence="6">The sequence shown here is derived from an EMBL/GenBank/DDBJ whole genome shotgun (WGS) entry which is preliminary data.</text>
</comment>
<proteinExistence type="predicted"/>
<dbReference type="GO" id="GO:0009279">
    <property type="term" value="C:cell outer membrane"/>
    <property type="evidence" value="ECO:0007669"/>
    <property type="project" value="UniProtKB-SubCell"/>
</dbReference>
<dbReference type="Proteomes" id="UP001152876">
    <property type="component" value="Unassembled WGS sequence"/>
</dbReference>
<dbReference type="AlphaFoldDB" id="A0A9X4NSH3"/>
<dbReference type="InterPro" id="IPR006665">
    <property type="entry name" value="OmpA-like"/>
</dbReference>
<evidence type="ECO:0000313" key="6">
    <source>
        <dbReference type="EMBL" id="MDG5977050.1"/>
    </source>
</evidence>
<evidence type="ECO:0000259" key="5">
    <source>
        <dbReference type="PROSITE" id="PS51123"/>
    </source>
</evidence>
<comment type="subcellular location">
    <subcellularLocation>
        <location evidence="1">Cell outer membrane</location>
    </subcellularLocation>
</comment>
<name>A0A9X4NSH3_9BURK</name>
<dbReference type="InterPro" id="IPR050330">
    <property type="entry name" value="Bact_OuterMem_StrucFunc"/>
</dbReference>
<accession>A0A9X4NSH3</accession>
<dbReference type="PANTHER" id="PTHR30329:SF21">
    <property type="entry name" value="LIPOPROTEIN YIAD-RELATED"/>
    <property type="match status" value="1"/>
</dbReference>
<dbReference type="Gene3D" id="3.30.1330.60">
    <property type="entry name" value="OmpA-like domain"/>
    <property type="match status" value="1"/>
</dbReference>
<feature type="domain" description="OmpA-like" evidence="5">
    <location>
        <begin position="74"/>
        <end position="188"/>
    </location>
</feature>
<evidence type="ECO:0000313" key="7">
    <source>
        <dbReference type="Proteomes" id="UP001152876"/>
    </source>
</evidence>
<dbReference type="Pfam" id="PF00691">
    <property type="entry name" value="OmpA"/>
    <property type="match status" value="1"/>
</dbReference>
<sequence>MLLGAVLSACAPTTRVILLPQANGTPSAVAVSTARGEQVIDQPYQVANVGARGALSVDTTTAEKVREAYPRLITLQPPPPERFVLEFELATPQLTPESQAQLDHVVARAKARPGGEIVVTGHTDRQGPLEANDALSLERAQAIREQLIERGLRAELIEAVGRGEREPLVPTDDEVAEPRNRRAVIDVR</sequence>
<dbReference type="OrthoDB" id="8586796at2"/>
<dbReference type="CDD" id="cd07185">
    <property type="entry name" value="OmpA_C-like"/>
    <property type="match status" value="1"/>
</dbReference>
<dbReference type="PANTHER" id="PTHR30329">
    <property type="entry name" value="STATOR ELEMENT OF FLAGELLAR MOTOR COMPLEX"/>
    <property type="match status" value="1"/>
</dbReference>
<keyword evidence="7" id="KW-1185">Reference proteome</keyword>
<evidence type="ECO:0000256" key="1">
    <source>
        <dbReference type="ARBA" id="ARBA00004442"/>
    </source>
</evidence>
<gene>
    <name evidence="6" type="ORF">H010_17441</name>
</gene>
<evidence type="ECO:0000256" key="2">
    <source>
        <dbReference type="ARBA" id="ARBA00023136"/>
    </source>
</evidence>
<dbReference type="PROSITE" id="PS51123">
    <property type="entry name" value="OMPA_2"/>
    <property type="match status" value="1"/>
</dbReference>
<evidence type="ECO:0000256" key="3">
    <source>
        <dbReference type="ARBA" id="ARBA00023237"/>
    </source>
</evidence>
<dbReference type="SUPFAM" id="SSF103088">
    <property type="entry name" value="OmpA-like"/>
    <property type="match status" value="1"/>
</dbReference>
<keyword evidence="3" id="KW-0998">Cell outer membrane</keyword>
<reference evidence="6" key="1">
    <citation type="submission" date="2013-01" db="EMBL/GenBank/DDBJ databases">
        <title>Genome draft of Hydrogenophaga taeniospiralis 2K1.</title>
        <authorList>
            <person name="Gomila M."/>
            <person name="Lalucat J."/>
        </authorList>
    </citation>
    <scope>NUCLEOTIDE SEQUENCE</scope>
    <source>
        <strain evidence="6">CCUG 15921</strain>
    </source>
</reference>
<evidence type="ECO:0000256" key="4">
    <source>
        <dbReference type="PROSITE-ProRule" id="PRU00473"/>
    </source>
</evidence>
<dbReference type="PRINTS" id="PR01021">
    <property type="entry name" value="OMPADOMAIN"/>
</dbReference>
<organism evidence="6 7">
    <name type="scientific">Hydrogenophaga taeniospiralis CCUG 15921</name>
    <dbReference type="NCBI Taxonomy" id="1281780"/>
    <lineage>
        <taxon>Bacteria</taxon>
        <taxon>Pseudomonadati</taxon>
        <taxon>Pseudomonadota</taxon>
        <taxon>Betaproteobacteria</taxon>
        <taxon>Burkholderiales</taxon>
        <taxon>Comamonadaceae</taxon>
        <taxon>Hydrogenophaga</taxon>
    </lineage>
</organism>